<reference evidence="1 2" key="1">
    <citation type="submission" date="2019-10" db="EMBL/GenBank/DDBJ databases">
        <title>Assembly and Annotation for the nematode Trichostrongylus colubriformis.</title>
        <authorList>
            <person name="Martin J."/>
        </authorList>
    </citation>
    <scope>NUCLEOTIDE SEQUENCE [LARGE SCALE GENOMIC DNA]</scope>
    <source>
        <strain evidence="1">G859</strain>
        <tissue evidence="1">Whole worm</tissue>
    </source>
</reference>
<keyword evidence="2" id="KW-1185">Reference proteome</keyword>
<comment type="caution">
    <text evidence="1">The sequence shown here is derived from an EMBL/GenBank/DDBJ whole genome shotgun (WGS) entry which is preliminary data.</text>
</comment>
<accession>A0AAN8F0L5</accession>
<dbReference type="AlphaFoldDB" id="A0AAN8F0L5"/>
<protein>
    <submittedName>
        <fullName evidence="1">Uncharacterized protein</fullName>
    </submittedName>
</protein>
<organism evidence="1 2">
    <name type="scientific">Trichostrongylus colubriformis</name>
    <name type="common">Black scour worm</name>
    <dbReference type="NCBI Taxonomy" id="6319"/>
    <lineage>
        <taxon>Eukaryota</taxon>
        <taxon>Metazoa</taxon>
        <taxon>Ecdysozoa</taxon>
        <taxon>Nematoda</taxon>
        <taxon>Chromadorea</taxon>
        <taxon>Rhabditida</taxon>
        <taxon>Rhabditina</taxon>
        <taxon>Rhabditomorpha</taxon>
        <taxon>Strongyloidea</taxon>
        <taxon>Trichostrongylidae</taxon>
        <taxon>Trichostrongylus</taxon>
    </lineage>
</organism>
<feature type="non-terminal residue" evidence="1">
    <location>
        <position position="1"/>
    </location>
</feature>
<dbReference type="Proteomes" id="UP001331761">
    <property type="component" value="Unassembled WGS sequence"/>
</dbReference>
<proteinExistence type="predicted"/>
<dbReference type="Gene3D" id="3.40.50.20">
    <property type="match status" value="1"/>
</dbReference>
<evidence type="ECO:0000313" key="2">
    <source>
        <dbReference type="Proteomes" id="UP001331761"/>
    </source>
</evidence>
<dbReference type="EMBL" id="WIXE01018447">
    <property type="protein sequence ID" value="KAK5970905.1"/>
    <property type="molecule type" value="Genomic_DNA"/>
</dbReference>
<sequence length="92" mass="10662">SKYFRNPNDFPIRVEQADFPELDVLCTEHSLTVEINQIGRDPSHSDLSQFIERSEKASLENYGALAGHSAHKRHLLVRQLLIALNQKRYCER</sequence>
<name>A0AAN8F0L5_TRICO</name>
<gene>
    <name evidence="1" type="ORF">GCK32_019476</name>
</gene>
<evidence type="ECO:0000313" key="1">
    <source>
        <dbReference type="EMBL" id="KAK5970905.1"/>
    </source>
</evidence>